<proteinExistence type="predicted"/>
<protein>
    <submittedName>
        <fullName evidence="1">Formate dehydrogenase subunit or accessory protein</fullName>
    </submittedName>
</protein>
<organism evidence="1">
    <name type="scientific">hydrothermal vent metagenome</name>
    <dbReference type="NCBI Taxonomy" id="652676"/>
    <lineage>
        <taxon>unclassified sequences</taxon>
        <taxon>metagenomes</taxon>
        <taxon>ecological metagenomes</taxon>
    </lineage>
</organism>
<dbReference type="InterPro" id="IPR019546">
    <property type="entry name" value="TAT_signal_bac_arc"/>
</dbReference>
<dbReference type="InterPro" id="IPR006311">
    <property type="entry name" value="TAT_signal"/>
</dbReference>
<dbReference type="NCBIfam" id="TIGR01409">
    <property type="entry name" value="TAT_signal_seq"/>
    <property type="match status" value="1"/>
</dbReference>
<name>A0A1W1EFU4_9ZZZZ</name>
<dbReference type="PROSITE" id="PS51318">
    <property type="entry name" value="TAT"/>
    <property type="match status" value="1"/>
</dbReference>
<gene>
    <name evidence="1" type="ORF">MNB_SV-5-324</name>
</gene>
<sequence>MQNARRDFIKKSALTVGATAVGATALAANNDSASNEASSGGVVVGKSSKKEITYKKTKEWEMYYKSAH</sequence>
<dbReference type="AlphaFoldDB" id="A0A1W1EFU4"/>
<accession>A0A1W1EFU4</accession>
<reference evidence="1" key="1">
    <citation type="submission" date="2016-10" db="EMBL/GenBank/DDBJ databases">
        <authorList>
            <person name="de Groot N.N."/>
        </authorList>
    </citation>
    <scope>NUCLEOTIDE SEQUENCE</scope>
</reference>
<dbReference type="EMBL" id="FPKX01000067">
    <property type="protein sequence ID" value="SFZ98919.1"/>
    <property type="molecule type" value="Genomic_DNA"/>
</dbReference>
<evidence type="ECO:0000313" key="1">
    <source>
        <dbReference type="EMBL" id="SFZ98919.1"/>
    </source>
</evidence>